<dbReference type="GO" id="GO:0016746">
    <property type="term" value="F:acyltransferase activity"/>
    <property type="evidence" value="ECO:0007669"/>
    <property type="project" value="UniProtKB-KW"/>
</dbReference>
<feature type="transmembrane region" description="Helical" evidence="1">
    <location>
        <begin position="149"/>
        <end position="168"/>
    </location>
</feature>
<keyword evidence="3" id="KW-0012">Acyltransferase</keyword>
<keyword evidence="1" id="KW-1133">Transmembrane helix</keyword>
<gene>
    <name evidence="3" type="ORF">ACFS6H_12455</name>
</gene>
<feature type="domain" description="Acyltransferase 3" evidence="2">
    <location>
        <begin position="11"/>
        <end position="368"/>
    </location>
</feature>
<feature type="transmembrane region" description="Helical" evidence="1">
    <location>
        <begin position="286"/>
        <end position="311"/>
    </location>
</feature>
<accession>A0ABW6A5W4</accession>
<keyword evidence="1" id="KW-0812">Transmembrane</keyword>
<feature type="transmembrane region" description="Helical" evidence="1">
    <location>
        <begin position="20"/>
        <end position="42"/>
    </location>
</feature>
<feature type="transmembrane region" description="Helical" evidence="1">
    <location>
        <begin position="355"/>
        <end position="376"/>
    </location>
</feature>
<dbReference type="Pfam" id="PF01757">
    <property type="entry name" value="Acyl_transf_3"/>
    <property type="match status" value="1"/>
</dbReference>
<reference evidence="4" key="1">
    <citation type="journal article" date="2019" name="Int. J. Syst. Evol. Microbiol.">
        <title>The Global Catalogue of Microorganisms (GCM) 10K type strain sequencing project: providing services to taxonomists for standard genome sequencing and annotation.</title>
        <authorList>
            <consortium name="The Broad Institute Genomics Platform"/>
            <consortium name="The Broad Institute Genome Sequencing Center for Infectious Disease"/>
            <person name="Wu L."/>
            <person name="Ma J."/>
        </authorList>
    </citation>
    <scope>NUCLEOTIDE SEQUENCE [LARGE SCALE GENOMIC DNA]</scope>
    <source>
        <strain evidence="4">KCTC 23299</strain>
    </source>
</reference>
<feature type="transmembrane region" description="Helical" evidence="1">
    <location>
        <begin position="189"/>
        <end position="207"/>
    </location>
</feature>
<feature type="transmembrane region" description="Helical" evidence="1">
    <location>
        <begin position="323"/>
        <end position="343"/>
    </location>
</feature>
<dbReference type="PANTHER" id="PTHR36927:SF1">
    <property type="entry name" value="MDO-LIKE PROTEIN"/>
    <property type="match status" value="1"/>
</dbReference>
<dbReference type="InterPro" id="IPR050623">
    <property type="entry name" value="Glucan_succinyl_AcylTrfase"/>
</dbReference>
<dbReference type="InterPro" id="IPR002656">
    <property type="entry name" value="Acyl_transf_3_dom"/>
</dbReference>
<proteinExistence type="predicted"/>
<name>A0ABW6A5W4_9BACT</name>
<evidence type="ECO:0000313" key="3">
    <source>
        <dbReference type="EMBL" id="MFD2920529.1"/>
    </source>
</evidence>
<feature type="transmembrane region" description="Helical" evidence="1">
    <location>
        <begin position="219"/>
        <end position="241"/>
    </location>
</feature>
<feature type="transmembrane region" description="Helical" evidence="1">
    <location>
        <begin position="54"/>
        <end position="74"/>
    </location>
</feature>
<organism evidence="3 4">
    <name type="scientific">Terrimonas rubra</name>
    <dbReference type="NCBI Taxonomy" id="1035890"/>
    <lineage>
        <taxon>Bacteria</taxon>
        <taxon>Pseudomonadati</taxon>
        <taxon>Bacteroidota</taxon>
        <taxon>Chitinophagia</taxon>
        <taxon>Chitinophagales</taxon>
        <taxon>Chitinophagaceae</taxon>
        <taxon>Terrimonas</taxon>
    </lineage>
</organism>
<evidence type="ECO:0000256" key="1">
    <source>
        <dbReference type="SAM" id="Phobius"/>
    </source>
</evidence>
<protein>
    <submittedName>
        <fullName evidence="3">Acyltransferase family protein</fullName>
    </submittedName>
</protein>
<dbReference type="EMBL" id="JBHUOZ010000003">
    <property type="protein sequence ID" value="MFD2920529.1"/>
    <property type="molecule type" value="Genomic_DNA"/>
</dbReference>
<keyword evidence="1" id="KW-0472">Membrane</keyword>
<dbReference type="Proteomes" id="UP001597511">
    <property type="component" value="Unassembled WGS sequence"/>
</dbReference>
<comment type="caution">
    <text evidence="3">The sequence shown here is derived from an EMBL/GenBank/DDBJ whole genome shotgun (WGS) entry which is preliminary data.</text>
</comment>
<keyword evidence="3" id="KW-0808">Transferase</keyword>
<evidence type="ECO:0000313" key="4">
    <source>
        <dbReference type="Proteomes" id="UP001597511"/>
    </source>
</evidence>
<sequence length="389" mass="45170">MNRKINGDRLHGLDALRAIAMFLGVVLHAAIAYKVVAIPTWPHDSDSTNYCWDYLYAFIHSFRMPLFYLIAGFFCRMLFNKIGEQAFVQHRIKRIVIPFVCSVIILLPLTIFPFLLYKNLLNTNWDWSTSISLSGKQVLRWNGMAHFWFLYYLIFYYVAFIVFSRITRLPAFKAKTERITTVIRNNDRWNIYLMAGCIAIITVLLLLHKELLFGVDTGIIPNPVYLTFYGLFFFAGCLINIRPAYFDFIKRNAYALLVPGVIISGLSFYLEFLLAAPADEQWHRLLIKILFAVQCVLLVNGFLGLFLRLFVRDSAMWRYFSDASYWVYLLHLGIIAMLQIWLVNKPILSGVKFGIVLTTTTAICLITYHLLVRFTIIGKYLHGERKKSQ</sequence>
<feature type="transmembrane region" description="Helical" evidence="1">
    <location>
        <begin position="253"/>
        <end position="274"/>
    </location>
</feature>
<dbReference type="PANTHER" id="PTHR36927">
    <property type="entry name" value="BLR4337 PROTEIN"/>
    <property type="match status" value="1"/>
</dbReference>
<dbReference type="RefSeq" id="WP_386099051.1">
    <property type="nucleotide sequence ID" value="NZ_JBHUOZ010000003.1"/>
</dbReference>
<feature type="transmembrane region" description="Helical" evidence="1">
    <location>
        <begin position="95"/>
        <end position="117"/>
    </location>
</feature>
<evidence type="ECO:0000259" key="2">
    <source>
        <dbReference type="Pfam" id="PF01757"/>
    </source>
</evidence>
<keyword evidence="4" id="KW-1185">Reference proteome</keyword>